<keyword evidence="1" id="KW-0472">Membrane</keyword>
<evidence type="ECO:0000256" key="1">
    <source>
        <dbReference type="SAM" id="Phobius"/>
    </source>
</evidence>
<evidence type="ECO:0000313" key="2">
    <source>
        <dbReference type="EMBL" id="SFV38559.1"/>
    </source>
</evidence>
<name>A0A1I7NV61_9HYPH</name>
<sequence length="121" mass="12256">MQQILWAEIIIKGIAGLGLLIVPLAALAIAGLARPVTGLWPRLVGALSLAIAASIWIGQEYPASRGSVGPAALVPINLLSAAVLIAALVMGTAAPTRRGKVLVAASAILLIVLAFLEIAHA</sequence>
<feature type="transmembrane region" description="Helical" evidence="1">
    <location>
        <begin position="9"/>
        <end position="33"/>
    </location>
</feature>
<protein>
    <recommendedName>
        <fullName evidence="4">ABC transporter permease</fullName>
    </recommendedName>
</protein>
<keyword evidence="3" id="KW-1185">Reference proteome</keyword>
<dbReference type="AlphaFoldDB" id="A0A1I7NV61"/>
<evidence type="ECO:0000313" key="3">
    <source>
        <dbReference type="Proteomes" id="UP000199423"/>
    </source>
</evidence>
<keyword evidence="1" id="KW-0812">Transmembrane</keyword>
<dbReference type="RefSeq" id="WP_092869266.1">
    <property type="nucleotide sequence ID" value="NZ_FPCH01000004.1"/>
</dbReference>
<dbReference type="Proteomes" id="UP000199423">
    <property type="component" value="Unassembled WGS sequence"/>
</dbReference>
<organism evidence="2 3">
    <name type="scientific">Hyphomicrobium facile</name>
    <dbReference type="NCBI Taxonomy" id="51670"/>
    <lineage>
        <taxon>Bacteria</taxon>
        <taxon>Pseudomonadati</taxon>
        <taxon>Pseudomonadota</taxon>
        <taxon>Alphaproteobacteria</taxon>
        <taxon>Hyphomicrobiales</taxon>
        <taxon>Hyphomicrobiaceae</taxon>
        <taxon>Hyphomicrobium</taxon>
    </lineage>
</organism>
<feature type="transmembrane region" description="Helical" evidence="1">
    <location>
        <begin position="70"/>
        <end position="89"/>
    </location>
</feature>
<evidence type="ECO:0008006" key="4">
    <source>
        <dbReference type="Google" id="ProtNLM"/>
    </source>
</evidence>
<proteinExistence type="predicted"/>
<feature type="transmembrane region" description="Helical" evidence="1">
    <location>
        <begin position="39"/>
        <end position="58"/>
    </location>
</feature>
<feature type="transmembrane region" description="Helical" evidence="1">
    <location>
        <begin position="101"/>
        <end position="119"/>
    </location>
</feature>
<accession>A0A1I7NV61</accession>
<reference evidence="3" key="1">
    <citation type="submission" date="2016-10" db="EMBL/GenBank/DDBJ databases">
        <authorList>
            <person name="Varghese N."/>
            <person name="Submissions S."/>
        </authorList>
    </citation>
    <scope>NUCLEOTIDE SEQUENCE [LARGE SCALE GENOMIC DNA]</scope>
    <source>
        <strain evidence="3">DSM 1565</strain>
    </source>
</reference>
<keyword evidence="1" id="KW-1133">Transmembrane helix</keyword>
<gene>
    <name evidence="2" type="ORF">SAMN04488557_3729</name>
</gene>
<dbReference type="EMBL" id="FPCH01000004">
    <property type="protein sequence ID" value="SFV38559.1"/>
    <property type="molecule type" value="Genomic_DNA"/>
</dbReference>
<dbReference type="STRING" id="51670.SAMN04488557_3729"/>